<evidence type="ECO:0000313" key="15">
    <source>
        <dbReference type="Proteomes" id="UP000595897"/>
    </source>
</evidence>
<dbReference type="GO" id="GO:0000156">
    <property type="term" value="F:phosphorelay response regulator activity"/>
    <property type="evidence" value="ECO:0007669"/>
    <property type="project" value="TreeGrafter"/>
</dbReference>
<dbReference type="FunFam" id="3.30.565.10:FF:000006">
    <property type="entry name" value="Sensor histidine kinase WalK"/>
    <property type="match status" value="1"/>
</dbReference>
<dbReference type="PROSITE" id="PS50885">
    <property type="entry name" value="HAMP"/>
    <property type="match status" value="1"/>
</dbReference>
<dbReference type="PANTHER" id="PTHR42878">
    <property type="entry name" value="TWO-COMPONENT HISTIDINE KINASE"/>
    <property type="match status" value="1"/>
</dbReference>
<feature type="domain" description="Histidine kinase" evidence="12">
    <location>
        <begin position="137"/>
        <end position="349"/>
    </location>
</feature>
<dbReference type="SUPFAM" id="SSF55874">
    <property type="entry name" value="ATPase domain of HSP90 chaperone/DNA topoisomerase II/histidine kinase"/>
    <property type="match status" value="1"/>
</dbReference>
<dbReference type="Pfam" id="PF00512">
    <property type="entry name" value="HisKA"/>
    <property type="match status" value="1"/>
</dbReference>
<keyword evidence="8" id="KW-0067">ATP-binding</keyword>
<dbReference type="InterPro" id="IPR003594">
    <property type="entry name" value="HATPase_dom"/>
</dbReference>
<dbReference type="GO" id="GO:0005524">
    <property type="term" value="F:ATP binding"/>
    <property type="evidence" value="ECO:0007669"/>
    <property type="project" value="UniProtKB-KW"/>
</dbReference>
<dbReference type="CDD" id="cd00075">
    <property type="entry name" value="HATPase"/>
    <property type="match status" value="1"/>
</dbReference>
<keyword evidence="7 14" id="KW-0418">Kinase</keyword>
<accession>A0A7R7EHJ9</accession>
<keyword evidence="6" id="KW-0547">Nucleotide-binding</keyword>
<dbReference type="Proteomes" id="UP000595897">
    <property type="component" value="Chromosome"/>
</dbReference>
<keyword evidence="11" id="KW-1133">Transmembrane helix</keyword>
<evidence type="ECO:0000256" key="5">
    <source>
        <dbReference type="ARBA" id="ARBA00022679"/>
    </source>
</evidence>
<feature type="transmembrane region" description="Helical" evidence="11">
    <location>
        <begin position="55"/>
        <end position="75"/>
    </location>
</feature>
<dbReference type="RefSeq" id="WP_271714192.1">
    <property type="nucleotide sequence ID" value="NZ_AP024169.1"/>
</dbReference>
<keyword evidence="10 11" id="KW-0472">Membrane</keyword>
<dbReference type="Gene3D" id="3.30.565.10">
    <property type="entry name" value="Histidine kinase-like ATPase, C-terminal domain"/>
    <property type="match status" value="1"/>
</dbReference>
<dbReference type="InterPro" id="IPR036097">
    <property type="entry name" value="HisK_dim/P_sf"/>
</dbReference>
<evidence type="ECO:0000256" key="11">
    <source>
        <dbReference type="SAM" id="Phobius"/>
    </source>
</evidence>
<dbReference type="GO" id="GO:0000155">
    <property type="term" value="F:phosphorelay sensor kinase activity"/>
    <property type="evidence" value="ECO:0007669"/>
    <property type="project" value="InterPro"/>
</dbReference>
<dbReference type="PANTHER" id="PTHR42878:SF7">
    <property type="entry name" value="SENSOR HISTIDINE KINASE GLRK"/>
    <property type="match status" value="1"/>
</dbReference>
<dbReference type="AlphaFoldDB" id="A0A7R7EHJ9"/>
<keyword evidence="4" id="KW-0597">Phosphoprotein</keyword>
<evidence type="ECO:0000256" key="1">
    <source>
        <dbReference type="ARBA" id="ARBA00000085"/>
    </source>
</evidence>
<evidence type="ECO:0000259" key="13">
    <source>
        <dbReference type="PROSITE" id="PS50885"/>
    </source>
</evidence>
<organism evidence="14 15">
    <name type="scientific">Anaeromicropila herbilytica</name>
    <dbReference type="NCBI Taxonomy" id="2785025"/>
    <lineage>
        <taxon>Bacteria</taxon>
        <taxon>Bacillati</taxon>
        <taxon>Bacillota</taxon>
        <taxon>Clostridia</taxon>
        <taxon>Lachnospirales</taxon>
        <taxon>Lachnospiraceae</taxon>
        <taxon>Anaeromicropila</taxon>
    </lineage>
</organism>
<reference evidence="14 15" key="1">
    <citation type="submission" date="2020-11" db="EMBL/GenBank/DDBJ databases">
        <title>Draft genome sequencing of a Lachnospiraceae strain isolated from anoxic soil subjected to BSD treatment.</title>
        <authorList>
            <person name="Uek A."/>
            <person name="Tonouchi A."/>
        </authorList>
    </citation>
    <scope>NUCLEOTIDE SEQUENCE [LARGE SCALE GENOMIC DNA]</scope>
    <source>
        <strain evidence="14 15">TB5</strain>
    </source>
</reference>
<sequence length="349" mass="39517">MNHKSSKKKKKVKNKLTIWLTFESFIIVNVSVIIYELVDFVANYIVGQNHHYSAIAGIGMFLPMSILMGFISYRFSKLIYRYVSKLIDGINQVANGNFDVQLNEKKAGPFREVYRNFNKMGRELESVQLLREDFINNFSHEFKTPIASINGFANLLLEKDISKEDEQKYLKIISEESARLADLAQSTLLLSKLESSEVIVDKTPYSLDEQLKQCAILLSTDWSRKKIDFSANLSSVTYNGNRELMQHVWINLLNNAIKFTPENGELSMDMTEIDGMIQVSITDTGMGMSEETASNIFEKYYQGENSKTIKGLGLGLSIVKRIVELCDGTISVKSKENEGSTFTVSLPSE</sequence>
<feature type="domain" description="HAMP" evidence="13">
    <location>
        <begin position="77"/>
        <end position="129"/>
    </location>
</feature>
<evidence type="ECO:0000256" key="10">
    <source>
        <dbReference type="ARBA" id="ARBA00023136"/>
    </source>
</evidence>
<dbReference type="InterPro" id="IPR004358">
    <property type="entry name" value="Sig_transdc_His_kin-like_C"/>
</dbReference>
<evidence type="ECO:0000313" key="14">
    <source>
        <dbReference type="EMBL" id="BCN28887.1"/>
    </source>
</evidence>
<dbReference type="FunFam" id="1.10.287.130:FF:000001">
    <property type="entry name" value="Two-component sensor histidine kinase"/>
    <property type="match status" value="1"/>
</dbReference>
<dbReference type="KEGG" id="ahb:bsdtb5_01820"/>
<dbReference type="GO" id="GO:0007234">
    <property type="term" value="P:osmosensory signaling via phosphorelay pathway"/>
    <property type="evidence" value="ECO:0007669"/>
    <property type="project" value="TreeGrafter"/>
</dbReference>
<dbReference type="Gene3D" id="6.10.340.10">
    <property type="match status" value="1"/>
</dbReference>
<feature type="transmembrane region" description="Helical" evidence="11">
    <location>
        <begin position="16"/>
        <end position="35"/>
    </location>
</feature>
<dbReference type="EC" id="2.7.13.3" evidence="3"/>
<dbReference type="SUPFAM" id="SSF47384">
    <property type="entry name" value="Homodimeric domain of signal transducing histidine kinase"/>
    <property type="match status" value="1"/>
</dbReference>
<comment type="catalytic activity">
    <reaction evidence="1">
        <text>ATP + protein L-histidine = ADP + protein N-phospho-L-histidine.</text>
        <dbReference type="EC" id="2.7.13.3"/>
    </reaction>
</comment>
<evidence type="ECO:0000259" key="12">
    <source>
        <dbReference type="PROSITE" id="PS50109"/>
    </source>
</evidence>
<evidence type="ECO:0000256" key="2">
    <source>
        <dbReference type="ARBA" id="ARBA00004370"/>
    </source>
</evidence>
<keyword evidence="5" id="KW-0808">Transferase</keyword>
<dbReference type="CDD" id="cd00082">
    <property type="entry name" value="HisKA"/>
    <property type="match status" value="1"/>
</dbReference>
<evidence type="ECO:0000256" key="4">
    <source>
        <dbReference type="ARBA" id="ARBA00022553"/>
    </source>
</evidence>
<evidence type="ECO:0000256" key="9">
    <source>
        <dbReference type="ARBA" id="ARBA00023012"/>
    </source>
</evidence>
<dbReference type="Gene3D" id="1.10.287.130">
    <property type="match status" value="1"/>
</dbReference>
<dbReference type="InterPro" id="IPR050351">
    <property type="entry name" value="BphY/WalK/GraS-like"/>
</dbReference>
<evidence type="ECO:0000256" key="7">
    <source>
        <dbReference type="ARBA" id="ARBA00022777"/>
    </source>
</evidence>
<dbReference type="InterPro" id="IPR003660">
    <property type="entry name" value="HAMP_dom"/>
</dbReference>
<dbReference type="PRINTS" id="PR00344">
    <property type="entry name" value="BCTRLSENSOR"/>
</dbReference>
<dbReference type="InterPro" id="IPR005467">
    <property type="entry name" value="His_kinase_dom"/>
</dbReference>
<name>A0A7R7EHJ9_9FIRM</name>
<dbReference type="SMART" id="SM00388">
    <property type="entry name" value="HisKA"/>
    <property type="match status" value="1"/>
</dbReference>
<protein>
    <recommendedName>
        <fullName evidence="3">histidine kinase</fullName>
        <ecNumber evidence="3">2.7.13.3</ecNumber>
    </recommendedName>
</protein>
<gene>
    <name evidence="14" type="ORF">bsdtb5_01820</name>
</gene>
<keyword evidence="11" id="KW-0812">Transmembrane</keyword>
<evidence type="ECO:0000256" key="8">
    <source>
        <dbReference type="ARBA" id="ARBA00022840"/>
    </source>
</evidence>
<proteinExistence type="predicted"/>
<evidence type="ECO:0000256" key="3">
    <source>
        <dbReference type="ARBA" id="ARBA00012438"/>
    </source>
</evidence>
<dbReference type="EMBL" id="AP024169">
    <property type="protein sequence ID" value="BCN28887.1"/>
    <property type="molecule type" value="Genomic_DNA"/>
</dbReference>
<keyword evidence="9" id="KW-0902">Two-component regulatory system</keyword>
<keyword evidence="15" id="KW-1185">Reference proteome</keyword>
<dbReference type="InterPro" id="IPR036890">
    <property type="entry name" value="HATPase_C_sf"/>
</dbReference>
<evidence type="ECO:0000256" key="6">
    <source>
        <dbReference type="ARBA" id="ARBA00022741"/>
    </source>
</evidence>
<dbReference type="Pfam" id="PF02518">
    <property type="entry name" value="HATPase_c"/>
    <property type="match status" value="1"/>
</dbReference>
<dbReference type="GO" id="GO:0030295">
    <property type="term" value="F:protein kinase activator activity"/>
    <property type="evidence" value="ECO:0007669"/>
    <property type="project" value="TreeGrafter"/>
</dbReference>
<dbReference type="SMART" id="SM00387">
    <property type="entry name" value="HATPase_c"/>
    <property type="match status" value="1"/>
</dbReference>
<dbReference type="PROSITE" id="PS50109">
    <property type="entry name" value="HIS_KIN"/>
    <property type="match status" value="1"/>
</dbReference>
<dbReference type="InterPro" id="IPR003661">
    <property type="entry name" value="HisK_dim/P_dom"/>
</dbReference>
<dbReference type="GO" id="GO:0016020">
    <property type="term" value="C:membrane"/>
    <property type="evidence" value="ECO:0007669"/>
    <property type="project" value="UniProtKB-SubCell"/>
</dbReference>
<comment type="subcellular location">
    <subcellularLocation>
        <location evidence="2">Membrane</location>
    </subcellularLocation>
</comment>
<dbReference type="CDD" id="cd06225">
    <property type="entry name" value="HAMP"/>
    <property type="match status" value="1"/>
</dbReference>